<keyword evidence="3" id="KW-0804">Transcription</keyword>
<dbReference type="InterPro" id="IPR036388">
    <property type="entry name" value="WH-like_DNA-bd_sf"/>
</dbReference>
<dbReference type="PROSITE" id="PS50043">
    <property type="entry name" value="HTH_LUXR_2"/>
    <property type="match status" value="1"/>
</dbReference>
<evidence type="ECO:0000313" key="6">
    <source>
        <dbReference type="EMBL" id="GLW95107.1"/>
    </source>
</evidence>
<dbReference type="SUPFAM" id="SSF46894">
    <property type="entry name" value="C-terminal effector domain of the bipartite response regulators"/>
    <property type="match status" value="1"/>
</dbReference>
<feature type="region of interest" description="Disordered" evidence="4">
    <location>
        <begin position="323"/>
        <end position="343"/>
    </location>
</feature>
<dbReference type="SMART" id="SM00421">
    <property type="entry name" value="HTH_LUXR"/>
    <property type="match status" value="1"/>
</dbReference>
<dbReference type="GO" id="GO:0006355">
    <property type="term" value="P:regulation of DNA-templated transcription"/>
    <property type="evidence" value="ECO:0007669"/>
    <property type="project" value="InterPro"/>
</dbReference>
<comment type="caution">
    <text evidence="6">The sequence shown here is derived from an EMBL/GenBank/DDBJ whole genome shotgun (WGS) entry which is preliminary data.</text>
</comment>
<evidence type="ECO:0000256" key="1">
    <source>
        <dbReference type="ARBA" id="ARBA00023015"/>
    </source>
</evidence>
<evidence type="ECO:0000313" key="7">
    <source>
        <dbReference type="Proteomes" id="UP001165042"/>
    </source>
</evidence>
<organism evidence="6 7">
    <name type="scientific">Actinokineospora globicatena</name>
    <dbReference type="NCBI Taxonomy" id="103729"/>
    <lineage>
        <taxon>Bacteria</taxon>
        <taxon>Bacillati</taxon>
        <taxon>Actinomycetota</taxon>
        <taxon>Actinomycetes</taxon>
        <taxon>Pseudonocardiales</taxon>
        <taxon>Pseudonocardiaceae</taxon>
        <taxon>Actinokineospora</taxon>
    </lineage>
</organism>
<dbReference type="PANTHER" id="PTHR44688">
    <property type="entry name" value="DNA-BINDING TRANSCRIPTIONAL ACTIVATOR DEVR_DOSR"/>
    <property type="match status" value="1"/>
</dbReference>
<dbReference type="Pfam" id="PF00196">
    <property type="entry name" value="GerE"/>
    <property type="match status" value="1"/>
</dbReference>
<protein>
    <recommendedName>
        <fullName evidence="5">HTH luxR-type domain-containing protein</fullName>
    </recommendedName>
</protein>
<feature type="domain" description="HTH luxR-type" evidence="5">
    <location>
        <begin position="252"/>
        <end position="317"/>
    </location>
</feature>
<dbReference type="PANTHER" id="PTHR44688:SF16">
    <property type="entry name" value="DNA-BINDING TRANSCRIPTIONAL ACTIVATOR DEVR_DOSR"/>
    <property type="match status" value="1"/>
</dbReference>
<dbReference type="EMBL" id="BSSD01000012">
    <property type="protein sequence ID" value="GLW95107.1"/>
    <property type="molecule type" value="Genomic_DNA"/>
</dbReference>
<name>A0A9W6QV38_9PSEU</name>
<dbReference type="InterPro" id="IPR000792">
    <property type="entry name" value="Tscrpt_reg_LuxR_C"/>
</dbReference>
<reference evidence="6" key="1">
    <citation type="submission" date="2023-02" db="EMBL/GenBank/DDBJ databases">
        <title>Actinokineospora globicatena NBRC 15670.</title>
        <authorList>
            <person name="Ichikawa N."/>
            <person name="Sato H."/>
            <person name="Tonouchi N."/>
        </authorList>
    </citation>
    <scope>NUCLEOTIDE SEQUENCE</scope>
    <source>
        <strain evidence="6">NBRC 15670</strain>
    </source>
</reference>
<evidence type="ECO:0000256" key="4">
    <source>
        <dbReference type="SAM" id="MobiDB-lite"/>
    </source>
</evidence>
<dbReference type="InterPro" id="IPR016032">
    <property type="entry name" value="Sig_transdc_resp-reg_C-effctor"/>
</dbReference>
<feature type="compositionally biased region" description="Basic and acidic residues" evidence="4">
    <location>
        <begin position="330"/>
        <end position="343"/>
    </location>
</feature>
<dbReference type="Proteomes" id="UP001165042">
    <property type="component" value="Unassembled WGS sequence"/>
</dbReference>
<evidence type="ECO:0000256" key="2">
    <source>
        <dbReference type="ARBA" id="ARBA00023125"/>
    </source>
</evidence>
<keyword evidence="1" id="KW-0805">Transcription regulation</keyword>
<keyword evidence="2" id="KW-0238">DNA-binding</keyword>
<dbReference type="Gene3D" id="1.10.10.10">
    <property type="entry name" value="Winged helix-like DNA-binding domain superfamily/Winged helix DNA-binding domain"/>
    <property type="match status" value="1"/>
</dbReference>
<evidence type="ECO:0000259" key="5">
    <source>
        <dbReference type="PROSITE" id="PS50043"/>
    </source>
</evidence>
<sequence>MDPTMVASAVRIGAALGSGADVEWDEVFDAITGAVPDVCAAQVTGWDPVARGFVILAERGYSRTISQDLAHELPRTRWGGQLFDSAVPLLMDDAPHNFRDSPHYQENLRPAGLEDGLSAALRLGRQRVVGILHINASVQGSFGERTRSFVTELETTFARRVDPLRSPRFEAWFGPEWTASRIVPGGTPLPLADRQPSPLADDPKVQALGAAFGELGVGTVAFLWPGPDGWYRVRLLRVTEGPRTGVILATAPYANAMGLTAREIDVATGIVAGLSNQAIAEGLVVSRRTVETYVERLLGKLDCQSRGEAAGVAARAGIIRPTPTPNGVGDLHRLTRGSEPRWP</sequence>
<evidence type="ECO:0000256" key="3">
    <source>
        <dbReference type="ARBA" id="ARBA00023163"/>
    </source>
</evidence>
<dbReference type="AlphaFoldDB" id="A0A9W6QV38"/>
<dbReference type="PROSITE" id="PS00622">
    <property type="entry name" value="HTH_LUXR_1"/>
    <property type="match status" value="1"/>
</dbReference>
<accession>A0A9W6QV38</accession>
<dbReference type="CDD" id="cd06170">
    <property type="entry name" value="LuxR_C_like"/>
    <property type="match status" value="1"/>
</dbReference>
<keyword evidence="7" id="KW-1185">Reference proteome</keyword>
<gene>
    <name evidence="6" type="ORF">Aglo03_59230</name>
</gene>
<dbReference type="PRINTS" id="PR00038">
    <property type="entry name" value="HTHLUXR"/>
</dbReference>
<proteinExistence type="predicted"/>
<dbReference type="GO" id="GO:0003677">
    <property type="term" value="F:DNA binding"/>
    <property type="evidence" value="ECO:0007669"/>
    <property type="project" value="UniProtKB-KW"/>
</dbReference>
<dbReference type="RefSeq" id="WP_253841725.1">
    <property type="nucleotide sequence ID" value="NZ_BAAAVC010000004.1"/>
</dbReference>